<dbReference type="Proteomes" id="UP000011663">
    <property type="component" value="Unassembled WGS sequence"/>
</dbReference>
<accession>A0A2U4EUN1</accession>
<proteinExistence type="predicted"/>
<evidence type="ECO:0008006" key="3">
    <source>
        <dbReference type="Google" id="ProtNLM"/>
    </source>
</evidence>
<organism evidence="1 2">
    <name type="scientific">Brachyspira hampsonii 30446</name>
    <dbReference type="NCBI Taxonomy" id="1289135"/>
    <lineage>
        <taxon>Bacteria</taxon>
        <taxon>Pseudomonadati</taxon>
        <taxon>Spirochaetota</taxon>
        <taxon>Spirochaetia</taxon>
        <taxon>Brachyspirales</taxon>
        <taxon>Brachyspiraceae</taxon>
        <taxon>Brachyspira</taxon>
    </lineage>
</organism>
<dbReference type="EMBL" id="ALNZ01000033">
    <property type="protein sequence ID" value="EKV56275.1"/>
    <property type="molecule type" value="Genomic_DNA"/>
</dbReference>
<name>A0A2U4EUN1_9SPIR</name>
<dbReference type="AlphaFoldDB" id="A0A2U4EUN1"/>
<evidence type="ECO:0000313" key="2">
    <source>
        <dbReference type="Proteomes" id="UP000011663"/>
    </source>
</evidence>
<dbReference type="OrthoDB" id="6197337at2"/>
<gene>
    <name evidence="1" type="ORF">A966_11357</name>
</gene>
<sequence length="214" mass="24251">MDDLTLKKIVLEVINQLNKTCIDSIFVLSDSFCFKNELENIGYNLNIASSANDINIDSYSAVIIDDLSAEILSCISNILYKNENVSFIINALLSGKKVIALKNNEKFDNYKNTASSQLFSKLLELENTAKSYGLIILDKSNFLSYFRKYKKINDDKNIISSGNCFNFQDKKVITKSDIVDIINDYSSIKISSNAIITPLVMDYIKENKINILYE</sequence>
<reference evidence="1 2" key="1">
    <citation type="submission" date="2012-07" db="EMBL/GenBank/DDBJ databases">
        <title>Genome sequence of Brachyspira sp. 30446, isolated from a pig with mucohaemorrhagic colitis.</title>
        <authorList>
            <person name="Rubin J.E."/>
            <person name="Fernando C."/>
            <person name="Harding J.C.S."/>
            <person name="Hill J.E."/>
        </authorList>
    </citation>
    <scope>NUCLEOTIDE SEQUENCE [LARGE SCALE GENOMIC DNA]</scope>
    <source>
        <strain evidence="1 2">30446</strain>
    </source>
</reference>
<evidence type="ECO:0000313" key="1">
    <source>
        <dbReference type="EMBL" id="EKV56275.1"/>
    </source>
</evidence>
<comment type="caution">
    <text evidence="1">The sequence shown here is derived from an EMBL/GenBank/DDBJ whole genome shotgun (WGS) entry which is preliminary data.</text>
</comment>
<dbReference type="RefSeq" id="WP_008725475.1">
    <property type="nucleotide sequence ID" value="NZ_JH994111.1"/>
</dbReference>
<dbReference type="GeneID" id="66488676"/>
<protein>
    <recommendedName>
        <fullName evidence="3">Ethanolamine utilization protein</fullName>
    </recommendedName>
</protein>
<dbReference type="STRING" id="1289135.A966_11357"/>